<dbReference type="AlphaFoldDB" id="A0A8T2SIJ5"/>
<keyword evidence="2" id="KW-1185">Reference proteome</keyword>
<name>A0A8T2SIJ5_CERRI</name>
<accession>A0A8T2SIJ5</accession>
<reference evidence="1" key="1">
    <citation type="submission" date="2021-08" db="EMBL/GenBank/DDBJ databases">
        <title>WGS assembly of Ceratopteris richardii.</title>
        <authorList>
            <person name="Marchant D.B."/>
            <person name="Chen G."/>
            <person name="Jenkins J."/>
            <person name="Shu S."/>
            <person name="Leebens-Mack J."/>
            <person name="Grimwood J."/>
            <person name="Schmutz J."/>
            <person name="Soltis P."/>
            <person name="Soltis D."/>
            <person name="Chen Z.-H."/>
        </authorList>
    </citation>
    <scope>NUCLEOTIDE SEQUENCE</scope>
    <source>
        <strain evidence="1">Whitten #5841</strain>
        <tissue evidence="1">Leaf</tissue>
    </source>
</reference>
<gene>
    <name evidence="1" type="ORF">KP509_20G053700</name>
</gene>
<evidence type="ECO:0000313" key="2">
    <source>
        <dbReference type="Proteomes" id="UP000825935"/>
    </source>
</evidence>
<proteinExistence type="predicted"/>
<dbReference type="EMBL" id="CM035425">
    <property type="protein sequence ID" value="KAH7331855.1"/>
    <property type="molecule type" value="Genomic_DNA"/>
</dbReference>
<protein>
    <submittedName>
        <fullName evidence="1">Uncharacterized protein</fullName>
    </submittedName>
</protein>
<dbReference type="Proteomes" id="UP000825935">
    <property type="component" value="Chromosome 20"/>
</dbReference>
<sequence length="292" mass="32436">MACKFQVQEVTHALLVEEITGFVEDIVAEESMLRNLPPPPPVNMATLINRGAEHPQAMIYQAEHVTVINNYVLNVSVNPIVVPSASTAAQPRASLQAIEDNPVQESSPPFQANPPSFHRATMAQGVDFGHNFAQHWYRAEKHSDVNHQMINYSQCKSKAQDISRTASLGLSQKRVKHVILLFDCEEYFNLAHQDWPENIHLSEIQDLIRKFGEGDCCRDKVSSEIGSVYLFLLKKVGQPLTVPRLHAWCHLVATCRSEALSASAKHPSGRAFLDTILKTLAGIVNPIGLVTM</sequence>
<comment type="caution">
    <text evidence="1">The sequence shown here is derived from an EMBL/GenBank/DDBJ whole genome shotgun (WGS) entry which is preliminary data.</text>
</comment>
<organism evidence="1 2">
    <name type="scientific">Ceratopteris richardii</name>
    <name type="common">Triangle waterfern</name>
    <dbReference type="NCBI Taxonomy" id="49495"/>
    <lineage>
        <taxon>Eukaryota</taxon>
        <taxon>Viridiplantae</taxon>
        <taxon>Streptophyta</taxon>
        <taxon>Embryophyta</taxon>
        <taxon>Tracheophyta</taxon>
        <taxon>Polypodiopsida</taxon>
        <taxon>Polypodiidae</taxon>
        <taxon>Polypodiales</taxon>
        <taxon>Pteridineae</taxon>
        <taxon>Pteridaceae</taxon>
        <taxon>Parkerioideae</taxon>
        <taxon>Ceratopteris</taxon>
    </lineage>
</organism>
<evidence type="ECO:0000313" key="1">
    <source>
        <dbReference type="EMBL" id="KAH7331855.1"/>
    </source>
</evidence>